<gene>
    <name evidence="1" type="primary">33</name>
    <name evidence="1" type="ORF">PBI_ANTSIRABE_33</name>
</gene>
<proteinExistence type="predicted"/>
<dbReference type="KEGG" id="vg:63926063"/>
<dbReference type="EMBL" id="MN234183">
    <property type="protein sequence ID" value="QFG09987.1"/>
    <property type="molecule type" value="Genomic_DNA"/>
</dbReference>
<keyword evidence="2" id="KW-1185">Reference proteome</keyword>
<sequence>MSAIRAWRELAGDALIAAGVVVRGRPEFSAQPQLIGGPARIQPETIRSALDELPDSRLLRIAATIIAGWKPILFQSDEGRRAAGDVDVLVATLRDRANQFEAVERDADRPFHHLTPAPRGE</sequence>
<evidence type="ECO:0000313" key="2">
    <source>
        <dbReference type="Proteomes" id="UP000326949"/>
    </source>
</evidence>
<dbReference type="GeneID" id="63926063"/>
<reference evidence="1 2" key="1">
    <citation type="submission" date="2019-07" db="EMBL/GenBank/DDBJ databases">
        <authorList>
            <person name="Divens A.M."/>
            <person name="Garlena R.A."/>
            <person name="Russell D.A."/>
            <person name="Pope W.H."/>
            <person name="Jacobs-Sera D."/>
            <person name="Hatfull G.F."/>
        </authorList>
    </citation>
    <scope>NUCLEOTIDE SEQUENCE [LARGE SCALE GENOMIC DNA]</scope>
</reference>
<dbReference type="Proteomes" id="UP000326949">
    <property type="component" value="Segment"/>
</dbReference>
<protein>
    <submittedName>
        <fullName evidence="1">Uncharacterized protein</fullName>
    </submittedName>
</protein>
<organism evidence="1 2">
    <name type="scientific">Mycobacterium phage Antsirabe</name>
    <dbReference type="NCBI Taxonomy" id="2575610"/>
    <lineage>
        <taxon>Viruses</taxon>
        <taxon>Duplodnaviria</taxon>
        <taxon>Heunggongvirae</taxon>
        <taxon>Uroviricota</taxon>
        <taxon>Caudoviricetes</taxon>
        <taxon>Gclasvirinae</taxon>
        <taxon>Antsirabevirus</taxon>
        <taxon>Antsirabevirus antsirabe</taxon>
    </lineage>
</organism>
<accession>A0A5J6TJ53</accession>
<dbReference type="RefSeq" id="YP_010051573.1">
    <property type="nucleotide sequence ID" value="NC_054444.1"/>
</dbReference>
<evidence type="ECO:0000313" key="1">
    <source>
        <dbReference type="EMBL" id="QFG09987.1"/>
    </source>
</evidence>
<name>A0A5J6TJ53_9CAUD</name>